<evidence type="ECO:0008006" key="5">
    <source>
        <dbReference type="Google" id="ProtNLM"/>
    </source>
</evidence>
<protein>
    <recommendedName>
        <fullName evidence="5">DNA primase</fullName>
    </recommendedName>
</protein>
<proteinExistence type="predicted"/>
<dbReference type="EMBL" id="VNHW01000001">
    <property type="protein sequence ID" value="TYP90819.1"/>
    <property type="molecule type" value="Genomic_DNA"/>
</dbReference>
<reference evidence="3 4" key="1">
    <citation type="submission" date="2019-07" db="EMBL/GenBank/DDBJ databases">
        <title>Genomic Encyclopedia of Archaeal and Bacterial Type Strains, Phase II (KMG-II): from individual species to whole genera.</title>
        <authorList>
            <person name="Goeker M."/>
        </authorList>
    </citation>
    <scope>NUCLEOTIDE SEQUENCE [LARGE SCALE GENOMIC DNA]</scope>
    <source>
        <strain evidence="3 4">DSM 46842</strain>
    </source>
</reference>
<comment type="caution">
    <text evidence="3">The sequence shown here is derived from an EMBL/GenBank/DDBJ whole genome shotgun (WGS) entry which is preliminary data.</text>
</comment>
<evidence type="ECO:0000256" key="1">
    <source>
        <dbReference type="SAM" id="MobiDB-lite"/>
    </source>
</evidence>
<feature type="chain" id="PRO_5039343708" description="DNA primase" evidence="2">
    <location>
        <begin position="26"/>
        <end position="90"/>
    </location>
</feature>
<dbReference type="PROSITE" id="PS51257">
    <property type="entry name" value="PROKAR_LIPOPROTEIN"/>
    <property type="match status" value="1"/>
</dbReference>
<name>A0A5S5D8B4_9ACTN</name>
<dbReference type="AlphaFoldDB" id="A0A5S5D8B4"/>
<keyword evidence="4" id="KW-1185">Reference proteome</keyword>
<evidence type="ECO:0000313" key="3">
    <source>
        <dbReference type="EMBL" id="TYP90819.1"/>
    </source>
</evidence>
<feature type="signal peptide" evidence="2">
    <location>
        <begin position="1"/>
        <end position="25"/>
    </location>
</feature>
<dbReference type="Proteomes" id="UP000322499">
    <property type="component" value="Unassembled WGS sequence"/>
</dbReference>
<feature type="region of interest" description="Disordered" evidence="1">
    <location>
        <begin position="26"/>
        <end position="90"/>
    </location>
</feature>
<evidence type="ECO:0000256" key="2">
    <source>
        <dbReference type="SAM" id="SignalP"/>
    </source>
</evidence>
<feature type="compositionally biased region" description="Acidic residues" evidence="1">
    <location>
        <begin position="68"/>
        <end position="90"/>
    </location>
</feature>
<gene>
    <name evidence="3" type="ORF">BD833_101538</name>
</gene>
<accession>A0A5S5D8B4</accession>
<sequence>MRTTTRTFAGALLAAGLGLGGCAFGSDEADLDGTGVPEVFQSEEVGGPDRVDGGDEDADGVDPGTGGIDDDDDVVGGSDADDVDQDGAVD</sequence>
<dbReference type="RefSeq" id="WP_166531547.1">
    <property type="nucleotide sequence ID" value="NZ_VNHW01000001.1"/>
</dbReference>
<keyword evidence="2" id="KW-0732">Signal</keyword>
<organism evidence="3 4">
    <name type="scientific">Blastococcus xanthinilyticus</name>
    <dbReference type="NCBI Taxonomy" id="1564164"/>
    <lineage>
        <taxon>Bacteria</taxon>
        <taxon>Bacillati</taxon>
        <taxon>Actinomycetota</taxon>
        <taxon>Actinomycetes</taxon>
        <taxon>Geodermatophilales</taxon>
        <taxon>Geodermatophilaceae</taxon>
        <taxon>Blastococcus</taxon>
    </lineage>
</organism>
<evidence type="ECO:0000313" key="4">
    <source>
        <dbReference type="Proteomes" id="UP000322499"/>
    </source>
</evidence>